<feature type="non-terminal residue" evidence="1">
    <location>
        <position position="339"/>
    </location>
</feature>
<sequence>AARTESSWFSGMRSEMLKRKIPSQFDEIVGAQDRKAKYTLAPFLPPEAVKGSDFHRRIGHHLFYFNSHLPTNVLLPDGTDSLHSPGEPFERRMWAGGSVRINLEEYDKENVGWHKKHQLVCLERVKDVQIRGTDEAAKIFVTIERKIARKGLSRNLEYPVVDAGLIEDTKDSLETEKFLVVEDRNLVFMRARSLEEREAIQAGQLTPVKYLKPPGEPDFSHTLTPTSALLFRFSALTFNAHLIHLDPGYARNIEGHRGLLVHGPLSLSLLLNFLSHQLNLLDTPQRVFSIDYRNLAPLYCDEPMRLCARKRPAQNDADDYVLDVWIEGPSGGMAVKGTV</sequence>
<accession>A0A6A5XJ11</accession>
<evidence type="ECO:0008006" key="3">
    <source>
        <dbReference type="Google" id="ProtNLM"/>
    </source>
</evidence>
<dbReference type="GO" id="GO:0005739">
    <property type="term" value="C:mitochondrion"/>
    <property type="evidence" value="ECO:0007669"/>
    <property type="project" value="TreeGrafter"/>
</dbReference>
<protein>
    <recommendedName>
        <fullName evidence="3">Thioesterase/thiol ester dehydrase-isomerase</fullName>
    </recommendedName>
</protein>
<dbReference type="Proteomes" id="UP000799778">
    <property type="component" value="Unassembled WGS sequence"/>
</dbReference>
<dbReference type="GO" id="GO:0019171">
    <property type="term" value="F:(3R)-hydroxyacyl-[acyl-carrier-protein] dehydratase activity"/>
    <property type="evidence" value="ECO:0007669"/>
    <property type="project" value="TreeGrafter"/>
</dbReference>
<evidence type="ECO:0000313" key="2">
    <source>
        <dbReference type="Proteomes" id="UP000799778"/>
    </source>
</evidence>
<dbReference type="EMBL" id="ML978072">
    <property type="protein sequence ID" value="KAF2012849.1"/>
    <property type="molecule type" value="Genomic_DNA"/>
</dbReference>
<dbReference type="PANTHER" id="PTHR28152:SF1">
    <property type="entry name" value="HYDROXYACYL-THIOESTER DEHYDRATASE TYPE 2, MITOCHONDRIAL"/>
    <property type="match status" value="1"/>
</dbReference>
<dbReference type="InterPro" id="IPR052741">
    <property type="entry name" value="Mitochondrial_HTD2"/>
</dbReference>
<dbReference type="OrthoDB" id="3257538at2759"/>
<dbReference type="PANTHER" id="PTHR28152">
    <property type="entry name" value="HYDROXYACYL-THIOESTER DEHYDRATASE TYPE 2, MITOCHONDRIAL"/>
    <property type="match status" value="1"/>
</dbReference>
<dbReference type="RefSeq" id="XP_033381188.1">
    <property type="nucleotide sequence ID" value="XM_033522864.1"/>
</dbReference>
<name>A0A6A5XJ11_9PLEO</name>
<dbReference type="InterPro" id="IPR029069">
    <property type="entry name" value="HotDog_dom_sf"/>
</dbReference>
<keyword evidence="2" id="KW-1185">Reference proteome</keyword>
<dbReference type="Gene3D" id="3.10.129.10">
    <property type="entry name" value="Hotdog Thioesterase"/>
    <property type="match status" value="1"/>
</dbReference>
<evidence type="ECO:0000313" key="1">
    <source>
        <dbReference type="EMBL" id="KAF2012849.1"/>
    </source>
</evidence>
<dbReference type="AlphaFoldDB" id="A0A6A5XJ11"/>
<organism evidence="1 2">
    <name type="scientific">Aaosphaeria arxii CBS 175.79</name>
    <dbReference type="NCBI Taxonomy" id="1450172"/>
    <lineage>
        <taxon>Eukaryota</taxon>
        <taxon>Fungi</taxon>
        <taxon>Dikarya</taxon>
        <taxon>Ascomycota</taxon>
        <taxon>Pezizomycotina</taxon>
        <taxon>Dothideomycetes</taxon>
        <taxon>Pleosporomycetidae</taxon>
        <taxon>Pleosporales</taxon>
        <taxon>Pleosporales incertae sedis</taxon>
        <taxon>Aaosphaeria</taxon>
    </lineage>
</organism>
<reference evidence="1" key="1">
    <citation type="journal article" date="2020" name="Stud. Mycol.">
        <title>101 Dothideomycetes genomes: a test case for predicting lifestyles and emergence of pathogens.</title>
        <authorList>
            <person name="Haridas S."/>
            <person name="Albert R."/>
            <person name="Binder M."/>
            <person name="Bloem J."/>
            <person name="Labutti K."/>
            <person name="Salamov A."/>
            <person name="Andreopoulos B."/>
            <person name="Baker S."/>
            <person name="Barry K."/>
            <person name="Bills G."/>
            <person name="Bluhm B."/>
            <person name="Cannon C."/>
            <person name="Castanera R."/>
            <person name="Culley D."/>
            <person name="Daum C."/>
            <person name="Ezra D."/>
            <person name="Gonzalez J."/>
            <person name="Henrissat B."/>
            <person name="Kuo A."/>
            <person name="Liang C."/>
            <person name="Lipzen A."/>
            <person name="Lutzoni F."/>
            <person name="Magnuson J."/>
            <person name="Mondo S."/>
            <person name="Nolan M."/>
            <person name="Ohm R."/>
            <person name="Pangilinan J."/>
            <person name="Park H.-J."/>
            <person name="Ramirez L."/>
            <person name="Alfaro M."/>
            <person name="Sun H."/>
            <person name="Tritt A."/>
            <person name="Yoshinaga Y."/>
            <person name="Zwiers L.-H."/>
            <person name="Turgeon B."/>
            <person name="Goodwin S."/>
            <person name="Spatafora J."/>
            <person name="Crous P."/>
            <person name="Grigoriev I."/>
        </authorList>
    </citation>
    <scope>NUCLEOTIDE SEQUENCE</scope>
    <source>
        <strain evidence="1">CBS 175.79</strain>
    </source>
</reference>
<gene>
    <name evidence="1" type="ORF">BU24DRAFT_315126</name>
</gene>
<dbReference type="GeneID" id="54280261"/>
<feature type="non-terminal residue" evidence="1">
    <location>
        <position position="1"/>
    </location>
</feature>
<dbReference type="SUPFAM" id="SSF54637">
    <property type="entry name" value="Thioesterase/thiol ester dehydrase-isomerase"/>
    <property type="match status" value="1"/>
</dbReference>
<proteinExistence type="predicted"/>